<accession>A0ABW1IME8</accession>
<organism evidence="9 10">
    <name type="scientific">Marinicrinis lubricantis</name>
    <dbReference type="NCBI Taxonomy" id="2086470"/>
    <lineage>
        <taxon>Bacteria</taxon>
        <taxon>Bacillati</taxon>
        <taxon>Bacillota</taxon>
        <taxon>Bacilli</taxon>
        <taxon>Bacillales</taxon>
        <taxon>Paenibacillaceae</taxon>
    </lineage>
</organism>
<evidence type="ECO:0000256" key="4">
    <source>
        <dbReference type="ARBA" id="ARBA00022795"/>
    </source>
</evidence>
<name>A0ABW1IME8_9BACL</name>
<keyword evidence="3" id="KW-0813">Transport</keyword>
<feature type="coiled-coil region" evidence="7">
    <location>
        <begin position="48"/>
        <end position="90"/>
    </location>
</feature>
<dbReference type="EMBL" id="JBHSQV010000036">
    <property type="protein sequence ID" value="MFC5986251.1"/>
    <property type="molecule type" value="Genomic_DNA"/>
</dbReference>
<dbReference type="Proteomes" id="UP001596250">
    <property type="component" value="Unassembled WGS sequence"/>
</dbReference>
<protein>
    <submittedName>
        <fullName evidence="9">FliH/SctL family protein</fullName>
    </submittedName>
</protein>
<keyword evidence="6" id="KW-1006">Bacterial flagellum protein export</keyword>
<dbReference type="InterPro" id="IPR051472">
    <property type="entry name" value="T3SS_Stator/FliH"/>
</dbReference>
<evidence type="ECO:0000256" key="3">
    <source>
        <dbReference type="ARBA" id="ARBA00022448"/>
    </source>
</evidence>
<evidence type="ECO:0000256" key="6">
    <source>
        <dbReference type="ARBA" id="ARBA00023225"/>
    </source>
</evidence>
<feature type="coiled-coil region" evidence="7">
    <location>
        <begin position="120"/>
        <end position="147"/>
    </location>
</feature>
<keyword evidence="5" id="KW-0653">Protein transport</keyword>
<keyword evidence="7" id="KW-0175">Coiled coil</keyword>
<sequence>MSNLIKSTYYVPIQDKKKLEAVVPAVDAQAQETQRPAVSYNDLPAEIKQEIEELKQSLIREAEEAAQAVLDQAKLEAEQLKAAASEEIEAWWQEHRQRDQHIIDEMKSQGYAEGVQEGKQAAKEQIVREYESQIQDANKLLQAAYDHKRRIIAEAEPFLIEVSTMIAEKILKRKLSEDPRLSIELIRPLLERSRQQGSVLLSVSPSQYSAIYEARDELRQCIEPQAELEILPDAAVEDGICIVRTSFGSMDARISTQLEEIKQALQQAAVYSVAEDEQDDSA</sequence>
<evidence type="ECO:0000256" key="7">
    <source>
        <dbReference type="SAM" id="Coils"/>
    </source>
</evidence>
<evidence type="ECO:0000313" key="9">
    <source>
        <dbReference type="EMBL" id="MFC5986251.1"/>
    </source>
</evidence>
<feature type="domain" description="Flagellar assembly protein FliH/Type III secretion system HrpE" evidence="8">
    <location>
        <begin position="133"/>
        <end position="261"/>
    </location>
</feature>
<evidence type="ECO:0000256" key="5">
    <source>
        <dbReference type="ARBA" id="ARBA00022927"/>
    </source>
</evidence>
<proteinExistence type="inferred from homology"/>
<dbReference type="Pfam" id="PF02108">
    <property type="entry name" value="FliH"/>
    <property type="match status" value="1"/>
</dbReference>
<dbReference type="RefSeq" id="WP_379893582.1">
    <property type="nucleotide sequence ID" value="NZ_CBCSCT010000001.1"/>
</dbReference>
<comment type="caution">
    <text evidence="9">The sequence shown here is derived from an EMBL/GenBank/DDBJ whole genome shotgun (WGS) entry which is preliminary data.</text>
</comment>
<keyword evidence="4" id="KW-1005">Bacterial flagellum biogenesis</keyword>
<evidence type="ECO:0000313" key="10">
    <source>
        <dbReference type="Proteomes" id="UP001596250"/>
    </source>
</evidence>
<comment type="function">
    <text evidence="1">Needed for flagellar regrowth and assembly.</text>
</comment>
<keyword evidence="10" id="KW-1185">Reference proteome</keyword>
<evidence type="ECO:0000256" key="2">
    <source>
        <dbReference type="ARBA" id="ARBA00006602"/>
    </source>
</evidence>
<reference evidence="10" key="1">
    <citation type="journal article" date="2019" name="Int. J. Syst. Evol. Microbiol.">
        <title>The Global Catalogue of Microorganisms (GCM) 10K type strain sequencing project: providing services to taxonomists for standard genome sequencing and annotation.</title>
        <authorList>
            <consortium name="The Broad Institute Genomics Platform"/>
            <consortium name="The Broad Institute Genome Sequencing Center for Infectious Disease"/>
            <person name="Wu L."/>
            <person name="Ma J."/>
        </authorList>
    </citation>
    <scope>NUCLEOTIDE SEQUENCE [LARGE SCALE GENOMIC DNA]</scope>
    <source>
        <strain evidence="10">CCM 8749</strain>
    </source>
</reference>
<dbReference type="InterPro" id="IPR018035">
    <property type="entry name" value="Flagellar_FliH/T3SS_HrpE"/>
</dbReference>
<dbReference type="PANTHER" id="PTHR34982:SF1">
    <property type="entry name" value="FLAGELLAR ASSEMBLY PROTEIN FLIH"/>
    <property type="match status" value="1"/>
</dbReference>
<gene>
    <name evidence="9" type="ORF">ACFPXP_07365</name>
</gene>
<comment type="similarity">
    <text evidence="2">Belongs to the FliH family.</text>
</comment>
<evidence type="ECO:0000256" key="1">
    <source>
        <dbReference type="ARBA" id="ARBA00003041"/>
    </source>
</evidence>
<dbReference type="PANTHER" id="PTHR34982">
    <property type="entry name" value="YOP PROTEINS TRANSLOCATION PROTEIN L"/>
    <property type="match status" value="1"/>
</dbReference>
<evidence type="ECO:0000259" key="8">
    <source>
        <dbReference type="Pfam" id="PF02108"/>
    </source>
</evidence>